<dbReference type="RefSeq" id="WP_162671541.1">
    <property type="nucleotide sequence ID" value="NZ_LR593886.1"/>
</dbReference>
<dbReference type="Proteomes" id="UP000464178">
    <property type="component" value="Chromosome"/>
</dbReference>
<feature type="transmembrane region" description="Helical" evidence="1">
    <location>
        <begin position="115"/>
        <end position="134"/>
    </location>
</feature>
<dbReference type="InterPro" id="IPR046477">
    <property type="entry name" value="DUF6798"/>
</dbReference>
<feature type="transmembrane region" description="Helical" evidence="1">
    <location>
        <begin position="273"/>
        <end position="292"/>
    </location>
</feature>
<keyword evidence="1" id="KW-1133">Transmembrane helix</keyword>
<accession>A0A6P2DB86</accession>
<feature type="transmembrane region" description="Helical" evidence="1">
    <location>
        <begin position="224"/>
        <end position="243"/>
    </location>
</feature>
<evidence type="ECO:0000256" key="1">
    <source>
        <dbReference type="SAM" id="Phobius"/>
    </source>
</evidence>
<feature type="transmembrane region" description="Helical" evidence="1">
    <location>
        <begin position="299"/>
        <end position="317"/>
    </location>
</feature>
<gene>
    <name evidence="3" type="ORF">SOIL9_03340</name>
</gene>
<dbReference type="KEGG" id="gms:SOIL9_03340"/>
<dbReference type="EMBL" id="LR593886">
    <property type="protein sequence ID" value="VTR98259.1"/>
    <property type="molecule type" value="Genomic_DNA"/>
</dbReference>
<reference evidence="3 4" key="1">
    <citation type="submission" date="2019-05" db="EMBL/GenBank/DDBJ databases">
        <authorList>
            <consortium name="Science for Life Laboratories"/>
        </authorList>
    </citation>
    <scope>NUCLEOTIDE SEQUENCE [LARGE SCALE GENOMIC DNA]</scope>
    <source>
        <strain evidence="3">Soil9</strain>
    </source>
</reference>
<name>A0A6P2DB86_9BACT</name>
<feature type="transmembrane region" description="Helical" evidence="1">
    <location>
        <begin position="87"/>
        <end position="109"/>
    </location>
</feature>
<keyword evidence="4" id="KW-1185">Reference proteome</keyword>
<feature type="transmembrane region" description="Helical" evidence="1">
    <location>
        <begin position="360"/>
        <end position="382"/>
    </location>
</feature>
<dbReference type="AlphaFoldDB" id="A0A6P2DB86"/>
<protein>
    <recommendedName>
        <fullName evidence="2">DUF6798 domain-containing protein</fullName>
    </recommendedName>
</protein>
<keyword evidence="1" id="KW-0472">Membrane</keyword>
<feature type="transmembrane region" description="Helical" evidence="1">
    <location>
        <begin position="155"/>
        <end position="177"/>
    </location>
</feature>
<evidence type="ECO:0000313" key="4">
    <source>
        <dbReference type="Proteomes" id="UP000464178"/>
    </source>
</evidence>
<sequence length="530" mass="56925">MPSPAPAPTGRVRTLEAVLLAIAFAVAHTQSPLYYSNQNQYLLHGAALGGHGHLAHDWLANTSDPTPLFSALVAGVYSIHPWGLQPAYFVVLMAYFLAVRWLVAAVPGFPNTRAARITFAALFTATHAAILRWLSVQTVGVDYPWYLQAGFAAQYLLGPGIQPSAFGVLLVFALAAFAHGRPVTACALAAVTCWFHSTYLLPAGLLVLGCVLELMRAGRTRTGIGAGIVALVLVAPVIAFTLWRFDPFVSNADRAMHILARVRIPHHCVPSRWFDVVAGAQLAWLMFGLLLARRMPFGRALVVAAIGGALLTAAQLVLQKDSLALAFPWRISVLLVPVATAVTIARAIACFIPGTRAAQIAFAGLAALVVSGVIVTLDGLGYRGADEHELYDFVRATAGPADVYLIPTDFPKVGAGRGAVSNTFAPPPRAKEGTNQVPVDLQRFRLATGACLYVDFKSVPYAAVEVEEWERRIKFASALAAEGAWSTPGRHEQLKAEGVTHIVWPRAKPLVAAYLEETHSDSAYTVYRVR</sequence>
<evidence type="ECO:0000259" key="2">
    <source>
        <dbReference type="Pfam" id="PF20604"/>
    </source>
</evidence>
<dbReference type="Pfam" id="PF20604">
    <property type="entry name" value="DUF6798"/>
    <property type="match status" value="1"/>
</dbReference>
<feature type="transmembrane region" description="Helical" evidence="1">
    <location>
        <begin position="329"/>
        <end position="348"/>
    </location>
</feature>
<feature type="transmembrane region" description="Helical" evidence="1">
    <location>
        <begin position="189"/>
        <end position="212"/>
    </location>
</feature>
<evidence type="ECO:0000313" key="3">
    <source>
        <dbReference type="EMBL" id="VTR98259.1"/>
    </source>
</evidence>
<feature type="domain" description="DUF6798" evidence="2">
    <location>
        <begin position="437"/>
        <end position="474"/>
    </location>
</feature>
<organism evidence="3 4">
    <name type="scientific">Gemmata massiliana</name>
    <dbReference type="NCBI Taxonomy" id="1210884"/>
    <lineage>
        <taxon>Bacteria</taxon>
        <taxon>Pseudomonadati</taxon>
        <taxon>Planctomycetota</taxon>
        <taxon>Planctomycetia</taxon>
        <taxon>Gemmatales</taxon>
        <taxon>Gemmataceae</taxon>
        <taxon>Gemmata</taxon>
    </lineage>
</organism>
<proteinExistence type="predicted"/>
<keyword evidence="1" id="KW-0812">Transmembrane</keyword>